<accession>A0AB39Z9N3</accession>
<dbReference type="Gene3D" id="3.10.100.10">
    <property type="entry name" value="Mannose-Binding Protein A, subunit A"/>
    <property type="match status" value="1"/>
</dbReference>
<dbReference type="InterPro" id="IPR051663">
    <property type="entry name" value="CLec_Tetranectin-domain"/>
</dbReference>
<feature type="signal peptide" evidence="5">
    <location>
        <begin position="1"/>
        <end position="22"/>
    </location>
</feature>
<comment type="subcellular location">
    <subcellularLocation>
        <location evidence="1">Secreted</location>
    </subcellularLocation>
</comment>
<evidence type="ECO:0000313" key="8">
    <source>
        <dbReference type="RefSeq" id="XP_016930662.3"/>
    </source>
</evidence>
<dbReference type="InterPro" id="IPR016187">
    <property type="entry name" value="CTDL_fold"/>
</dbReference>
<keyword evidence="7" id="KW-1185">Reference proteome</keyword>
<keyword evidence="2" id="KW-0964">Secreted</keyword>
<dbReference type="CDD" id="cd00037">
    <property type="entry name" value="CLECT"/>
    <property type="match status" value="1"/>
</dbReference>
<evidence type="ECO:0000256" key="3">
    <source>
        <dbReference type="ARBA" id="ARBA00022729"/>
    </source>
</evidence>
<evidence type="ECO:0000256" key="1">
    <source>
        <dbReference type="ARBA" id="ARBA00004613"/>
    </source>
</evidence>
<organism evidence="7 8">
    <name type="scientific">Drosophila suzukii</name>
    <name type="common">Spotted-wing drosophila fruit fly</name>
    <dbReference type="NCBI Taxonomy" id="28584"/>
    <lineage>
        <taxon>Eukaryota</taxon>
        <taxon>Metazoa</taxon>
        <taxon>Ecdysozoa</taxon>
        <taxon>Arthropoda</taxon>
        <taxon>Hexapoda</taxon>
        <taxon>Insecta</taxon>
        <taxon>Pterygota</taxon>
        <taxon>Neoptera</taxon>
        <taxon>Endopterygota</taxon>
        <taxon>Diptera</taxon>
        <taxon>Brachycera</taxon>
        <taxon>Muscomorpha</taxon>
        <taxon>Ephydroidea</taxon>
        <taxon>Drosophilidae</taxon>
        <taxon>Drosophila</taxon>
        <taxon>Sophophora</taxon>
    </lineage>
</organism>
<dbReference type="SUPFAM" id="SSF56436">
    <property type="entry name" value="C-type lectin-like"/>
    <property type="match status" value="1"/>
</dbReference>
<gene>
    <name evidence="8" type="primary">LOC108010271</name>
</gene>
<dbReference type="PROSITE" id="PS50041">
    <property type="entry name" value="C_TYPE_LECTIN_2"/>
    <property type="match status" value="1"/>
</dbReference>
<feature type="domain" description="C-type lectin" evidence="6">
    <location>
        <begin position="176"/>
        <end position="294"/>
    </location>
</feature>
<reference evidence="8" key="1">
    <citation type="submission" date="2025-08" db="UniProtKB">
        <authorList>
            <consortium name="RefSeq"/>
        </authorList>
    </citation>
    <scope>IDENTIFICATION</scope>
</reference>
<dbReference type="PANTHER" id="PTHR22799:SF1">
    <property type="entry name" value="C-TYPE LECTIN DOMAIN FAMILY 11 MEMBER A"/>
    <property type="match status" value="1"/>
</dbReference>
<feature type="chain" id="PRO_5047432579" evidence="5">
    <location>
        <begin position="23"/>
        <end position="299"/>
    </location>
</feature>
<evidence type="ECO:0000256" key="4">
    <source>
        <dbReference type="ARBA" id="ARBA00022734"/>
    </source>
</evidence>
<dbReference type="AlphaFoldDB" id="A0AB39Z9N3"/>
<dbReference type="RefSeq" id="XP_016930662.3">
    <property type="nucleotide sequence ID" value="XM_017075173.3"/>
</dbReference>
<dbReference type="Proteomes" id="UP001652628">
    <property type="component" value="Chromosome 2L"/>
</dbReference>
<evidence type="ECO:0000256" key="5">
    <source>
        <dbReference type="SAM" id="SignalP"/>
    </source>
</evidence>
<protein>
    <submittedName>
        <fullName evidence="8">Accessory gland protein Acp29AB-like</fullName>
    </submittedName>
</protein>
<sequence length="299" mass="34632">MFKFDTYIIVAFVALSLNVIQAKSLNSDQNHTGKWLNEIFPLLDYVGTQYGLCTSNTSDGLRKTLSKLALVESKLTGVQDQHKGIQKSIKDHSTEEKTLLENIEMRLGKIEDHIAEKNQTQFQQWSILEVGSPQDFKAVLDRMEELQMYMQRKIANQQSVKIMKKALNGMANFKRIGTRYFYIETEVRQNWYTAKETCREMGGYLASIKDYSELEELDKKLIKLEHYWLGINDLETEGKYVSEATGKKATYLPWRSGEPDNLVDEDCVFISSVKNLRKSMNDLPCSQQHYFICQFDNEI</sequence>
<dbReference type="SMART" id="SM00034">
    <property type="entry name" value="CLECT"/>
    <property type="match status" value="1"/>
</dbReference>
<dbReference type="GeneID" id="108010271"/>
<evidence type="ECO:0000313" key="7">
    <source>
        <dbReference type="Proteomes" id="UP001652628"/>
    </source>
</evidence>
<proteinExistence type="predicted"/>
<dbReference type="InterPro" id="IPR001304">
    <property type="entry name" value="C-type_lectin-like"/>
</dbReference>
<name>A0AB39Z9N3_DROSZ</name>
<keyword evidence="4" id="KW-0430">Lectin</keyword>
<dbReference type="PANTHER" id="PTHR22799">
    <property type="entry name" value="TETRANECTIN-RELATED"/>
    <property type="match status" value="1"/>
</dbReference>
<evidence type="ECO:0000259" key="6">
    <source>
        <dbReference type="PROSITE" id="PS50041"/>
    </source>
</evidence>
<keyword evidence="3 5" id="KW-0732">Signal</keyword>
<dbReference type="InterPro" id="IPR016186">
    <property type="entry name" value="C-type_lectin-like/link_sf"/>
</dbReference>
<evidence type="ECO:0000256" key="2">
    <source>
        <dbReference type="ARBA" id="ARBA00022525"/>
    </source>
</evidence>
<dbReference type="Pfam" id="PF00059">
    <property type="entry name" value="Lectin_C"/>
    <property type="match status" value="1"/>
</dbReference>